<organism evidence="3 4">
    <name type="scientific">Mytilus coruscus</name>
    <name type="common">Sea mussel</name>
    <dbReference type="NCBI Taxonomy" id="42192"/>
    <lineage>
        <taxon>Eukaryota</taxon>
        <taxon>Metazoa</taxon>
        <taxon>Spiralia</taxon>
        <taxon>Lophotrochozoa</taxon>
        <taxon>Mollusca</taxon>
        <taxon>Bivalvia</taxon>
        <taxon>Autobranchia</taxon>
        <taxon>Pteriomorphia</taxon>
        <taxon>Mytilida</taxon>
        <taxon>Mytiloidea</taxon>
        <taxon>Mytilidae</taxon>
        <taxon>Mytilinae</taxon>
        <taxon>Mytilus</taxon>
    </lineage>
</organism>
<reference evidence="3 4" key="1">
    <citation type="submission" date="2020-06" db="EMBL/GenBank/DDBJ databases">
        <authorList>
            <person name="Li R."/>
            <person name="Bekaert M."/>
        </authorList>
    </citation>
    <scope>NUCLEOTIDE SEQUENCE [LARGE SCALE GENOMIC DNA]</scope>
    <source>
        <strain evidence="4">wild</strain>
    </source>
</reference>
<dbReference type="InterPro" id="IPR006583">
    <property type="entry name" value="PAN-3_domain"/>
</dbReference>
<evidence type="ECO:0000259" key="2">
    <source>
        <dbReference type="PROSITE" id="PS50948"/>
    </source>
</evidence>
<name>A0A6J8AE23_MYTCO</name>
<accession>A0A6J8AE23</accession>
<keyword evidence="1" id="KW-0812">Transmembrane</keyword>
<dbReference type="OrthoDB" id="6147976at2759"/>
<evidence type="ECO:0000256" key="1">
    <source>
        <dbReference type="SAM" id="Phobius"/>
    </source>
</evidence>
<keyword evidence="1" id="KW-1133">Transmembrane helix</keyword>
<dbReference type="PROSITE" id="PS50948">
    <property type="entry name" value="PAN"/>
    <property type="match status" value="1"/>
</dbReference>
<feature type="domain" description="Apple" evidence="2">
    <location>
        <begin position="132"/>
        <end position="205"/>
    </location>
</feature>
<dbReference type="AlphaFoldDB" id="A0A6J8AE23"/>
<evidence type="ECO:0000313" key="4">
    <source>
        <dbReference type="Proteomes" id="UP000507470"/>
    </source>
</evidence>
<keyword evidence="4" id="KW-1185">Reference proteome</keyword>
<evidence type="ECO:0000313" key="3">
    <source>
        <dbReference type="EMBL" id="CAC5366885.1"/>
    </source>
</evidence>
<keyword evidence="1" id="KW-0472">Membrane</keyword>
<sequence>MCTDDSAIEDNNDGTKHVDSVLLRITKQQNNCICHVSLQNNATDYTIYMSKYDGQSNAAPEQQNCGLAVDVDYVDTSDTTRSLQSIQCTSGTSIRSIALGANELKLKSRIIAGDFTRGYCMQIYRNESINDCKMNDQLNKGGSDGDWIVTYGTQHTSVDECKHYCLQTKICVAVHYEYKHKYCFVYNQTTILIARDGATYSQKHCVDTQKLRIRCYPPESTTQTDQVTTTEDTFTTKFVTVTRPISDNHVTNSNTQSTIEEKKGNIKDTSPSFFVALLIAIFGCTVAVIFGGTTLFYKRQLHAQKSKNPLASSVDFVDLSVVRDVSDYSAINTRVVNEQYETVNART</sequence>
<dbReference type="Pfam" id="PF08277">
    <property type="entry name" value="PAN_3"/>
    <property type="match status" value="1"/>
</dbReference>
<proteinExistence type="predicted"/>
<dbReference type="InterPro" id="IPR003609">
    <property type="entry name" value="Pan_app"/>
</dbReference>
<gene>
    <name evidence="3" type="ORF">MCOR_6995</name>
</gene>
<protein>
    <recommendedName>
        <fullName evidence="2">Apple domain-containing protein</fullName>
    </recommendedName>
</protein>
<dbReference type="EMBL" id="CACVKT020001351">
    <property type="protein sequence ID" value="CAC5366885.1"/>
    <property type="molecule type" value="Genomic_DNA"/>
</dbReference>
<feature type="transmembrane region" description="Helical" evidence="1">
    <location>
        <begin position="273"/>
        <end position="297"/>
    </location>
</feature>
<dbReference type="Proteomes" id="UP000507470">
    <property type="component" value="Unassembled WGS sequence"/>
</dbReference>